<keyword evidence="7 11" id="KW-1133">Transmembrane helix</keyword>
<comment type="function">
    <text evidence="9">May transport inorganic phosphate (Pi).</text>
</comment>
<evidence type="ECO:0000256" key="8">
    <source>
        <dbReference type="ARBA" id="ARBA00023136"/>
    </source>
</evidence>
<evidence type="ECO:0000256" key="4">
    <source>
        <dbReference type="ARBA" id="ARBA00022475"/>
    </source>
</evidence>
<keyword evidence="3" id="KW-0813">Transport</keyword>
<feature type="transmembrane region" description="Helical" evidence="11">
    <location>
        <begin position="659"/>
        <end position="675"/>
    </location>
</feature>
<evidence type="ECO:0000256" key="1">
    <source>
        <dbReference type="ARBA" id="ARBA00004651"/>
    </source>
</evidence>
<comment type="subcellular location">
    <subcellularLocation>
        <location evidence="1">Cell membrane</location>
        <topology evidence="1">Multi-pass membrane protein</topology>
    </subcellularLocation>
</comment>
<feature type="domain" description="EXS" evidence="12">
    <location>
        <begin position="619"/>
        <end position="813"/>
    </location>
</feature>
<feature type="transmembrane region" description="Helical" evidence="11">
    <location>
        <begin position="687"/>
        <end position="710"/>
    </location>
</feature>
<reference evidence="14 15" key="1">
    <citation type="submission" date="2023-12" db="EMBL/GenBank/DDBJ databases">
        <title>A high-quality genome assembly for Dillenia turbinata (Dilleniales).</title>
        <authorList>
            <person name="Chanderbali A."/>
        </authorList>
    </citation>
    <scope>NUCLEOTIDE SEQUENCE [LARGE SCALE GENOMIC DNA]</scope>
    <source>
        <strain evidence="14">LSX21</strain>
        <tissue evidence="14">Leaf</tissue>
    </source>
</reference>
<evidence type="ECO:0000256" key="3">
    <source>
        <dbReference type="ARBA" id="ARBA00022448"/>
    </source>
</evidence>
<dbReference type="GO" id="GO:0000822">
    <property type="term" value="F:inositol hexakisphosphate binding"/>
    <property type="evidence" value="ECO:0007669"/>
    <property type="project" value="TreeGrafter"/>
</dbReference>
<evidence type="ECO:0000313" key="14">
    <source>
        <dbReference type="EMBL" id="KAK6921992.1"/>
    </source>
</evidence>
<dbReference type="GO" id="GO:0016036">
    <property type="term" value="P:cellular response to phosphate starvation"/>
    <property type="evidence" value="ECO:0007669"/>
    <property type="project" value="TreeGrafter"/>
</dbReference>
<dbReference type="InterPro" id="IPR004331">
    <property type="entry name" value="SPX_dom"/>
</dbReference>
<organism evidence="14 15">
    <name type="scientific">Dillenia turbinata</name>
    <dbReference type="NCBI Taxonomy" id="194707"/>
    <lineage>
        <taxon>Eukaryota</taxon>
        <taxon>Viridiplantae</taxon>
        <taxon>Streptophyta</taxon>
        <taxon>Embryophyta</taxon>
        <taxon>Tracheophyta</taxon>
        <taxon>Spermatophyta</taxon>
        <taxon>Magnoliopsida</taxon>
        <taxon>eudicotyledons</taxon>
        <taxon>Gunneridae</taxon>
        <taxon>Pentapetalae</taxon>
        <taxon>Dilleniales</taxon>
        <taxon>Dilleniaceae</taxon>
        <taxon>Dillenia</taxon>
    </lineage>
</organism>
<protein>
    <submittedName>
        <fullName evidence="14">EXS, C-terminal</fullName>
    </submittedName>
</protein>
<dbReference type="GO" id="GO:0005886">
    <property type="term" value="C:plasma membrane"/>
    <property type="evidence" value="ECO:0007669"/>
    <property type="project" value="UniProtKB-SubCell"/>
</dbReference>
<evidence type="ECO:0000256" key="5">
    <source>
        <dbReference type="ARBA" id="ARBA00022592"/>
    </source>
</evidence>
<keyword evidence="6 11" id="KW-0812">Transmembrane</keyword>
<dbReference type="InterPro" id="IPR004342">
    <property type="entry name" value="EXS_C"/>
</dbReference>
<feature type="compositionally biased region" description="Low complexity" evidence="10">
    <location>
        <begin position="160"/>
        <end position="174"/>
    </location>
</feature>
<proteinExistence type="inferred from homology"/>
<dbReference type="PROSITE" id="PS51380">
    <property type="entry name" value="EXS"/>
    <property type="match status" value="1"/>
</dbReference>
<dbReference type="Pfam" id="PF03105">
    <property type="entry name" value="SPX"/>
    <property type="match status" value="1"/>
</dbReference>
<dbReference type="PANTHER" id="PTHR10783:SF104">
    <property type="entry name" value="PHOSPHATE TRANSPORTER PHO1 HOMOLOG 10"/>
    <property type="match status" value="1"/>
</dbReference>
<dbReference type="AlphaFoldDB" id="A0AAN8Z2E1"/>
<dbReference type="Pfam" id="PF03124">
    <property type="entry name" value="EXS"/>
    <property type="match status" value="1"/>
</dbReference>
<gene>
    <name evidence="14" type="ORF">RJ641_012499</name>
</gene>
<dbReference type="GO" id="GO:0005802">
    <property type="term" value="C:trans-Golgi network"/>
    <property type="evidence" value="ECO:0007669"/>
    <property type="project" value="TreeGrafter"/>
</dbReference>
<feature type="transmembrane region" description="Helical" evidence="11">
    <location>
        <begin position="450"/>
        <end position="475"/>
    </location>
</feature>
<evidence type="ECO:0000256" key="2">
    <source>
        <dbReference type="ARBA" id="ARBA00009665"/>
    </source>
</evidence>
<accession>A0AAN8Z2E1</accession>
<feature type="region of interest" description="Disordered" evidence="10">
    <location>
        <begin position="157"/>
        <end position="225"/>
    </location>
</feature>
<sequence>MKFGKEFKRQMVPEWTEAHVDYNGLKRILREILRFKQTKEPGTPLRDLQRRLSLYRAFSGLTRESNDLEAEGDTENQVIAVNMVQQEDSRKFYKTKFLMPSEEGMENEVIFFKKLDDELNKVNTFYKDKVEEMIKEAALLDKQMEALIALRIRVENPNFDGPTSTSDGTADTAANEPDPGSSTLSRGRVPGGKNVEFAIGGENSRNIQQESSDDTERDHIHVSSSGSFGTALAKNVDHKAAVSEILERVKINNTLETPMSTIKGILTDSREEDLSFKKEEVNKVEEQMRHVFIEFYQKLRLLKHYSFMNLSAFSKIMKKYEKITSRGASRSYMKTVDNSYLGSSDEITILLERVEATFIKHFSKSNRREGMKMLRPKAKRERHRITFFSGFFSGCSIALLMAIILSVHARNIMKKEGTLYMENISMLYRQTRTSLKLHYFSKTSSSHPPLFFLITFLYAYIVLHMLMYAANIYFWKRYRINYPFIFNFKQGTELSYREVFLLSTGLSVLAMTSLLAHLHMDLDTGHCFYKTISEMIPLALISVVLLITFCPFNIIYRSSRFFLIQCMFHCICAPLYKVTLPDFFLADNLTSQVQAIRSLEYYICYYGWEDSSRIKNKCHSRGVYNAFYFIVAVIPYWARFMQCLRRLFEEKDPIHGYNGLKYFLTIVAVVIRTSFELKKGISWKVFAFLSSAIATIMNTYWDIVMDWGLLQRHSKNIGLRDKLVVSHRSVYFAAMFMNVILRIAWLQLVLILDVSTFHGKAMSMIFPCLEILRRGIWSFFRLENEHLNNVGKYRAFKSVPLPFNYYDADINKDD</sequence>
<evidence type="ECO:0000313" key="15">
    <source>
        <dbReference type="Proteomes" id="UP001370490"/>
    </source>
</evidence>
<evidence type="ECO:0000256" key="7">
    <source>
        <dbReference type="ARBA" id="ARBA00022989"/>
    </source>
</evidence>
<dbReference type="Proteomes" id="UP001370490">
    <property type="component" value="Unassembled WGS sequence"/>
</dbReference>
<keyword evidence="5" id="KW-0592">Phosphate transport</keyword>
<keyword evidence="8 11" id="KW-0472">Membrane</keyword>
<evidence type="ECO:0000256" key="6">
    <source>
        <dbReference type="ARBA" id="ARBA00022692"/>
    </source>
</evidence>
<feature type="transmembrane region" description="Helical" evidence="11">
    <location>
        <begin position="385"/>
        <end position="409"/>
    </location>
</feature>
<evidence type="ECO:0000256" key="11">
    <source>
        <dbReference type="SAM" id="Phobius"/>
    </source>
</evidence>
<dbReference type="EMBL" id="JBAMMX010000019">
    <property type="protein sequence ID" value="KAK6921992.1"/>
    <property type="molecule type" value="Genomic_DNA"/>
</dbReference>
<feature type="domain" description="SPX" evidence="13">
    <location>
        <begin position="1"/>
        <end position="334"/>
    </location>
</feature>
<comment type="similarity">
    <text evidence="2">Belongs to the SYG1 (TC 2.A.94) family.</text>
</comment>
<name>A0AAN8Z2E1_9MAGN</name>
<keyword evidence="4" id="KW-1003">Cell membrane</keyword>
<feature type="transmembrane region" description="Helical" evidence="11">
    <location>
        <begin position="622"/>
        <end position="639"/>
    </location>
</feature>
<dbReference type="CDD" id="cd14476">
    <property type="entry name" value="SPX_PHO1_like"/>
    <property type="match status" value="1"/>
</dbReference>
<keyword evidence="15" id="KW-1185">Reference proteome</keyword>
<evidence type="ECO:0000256" key="9">
    <source>
        <dbReference type="ARBA" id="ARBA00043939"/>
    </source>
</evidence>
<dbReference type="InterPro" id="IPR034092">
    <property type="entry name" value="PHO1_SPX"/>
</dbReference>
<evidence type="ECO:0000259" key="12">
    <source>
        <dbReference type="PROSITE" id="PS51380"/>
    </source>
</evidence>
<dbReference type="PROSITE" id="PS51382">
    <property type="entry name" value="SPX"/>
    <property type="match status" value="1"/>
</dbReference>
<feature type="transmembrane region" description="Helical" evidence="11">
    <location>
        <begin position="730"/>
        <end position="752"/>
    </location>
</feature>
<dbReference type="PANTHER" id="PTHR10783">
    <property type="entry name" value="XENOTROPIC AND POLYTROPIC RETROVIRUS RECEPTOR 1-RELATED"/>
    <property type="match status" value="1"/>
</dbReference>
<evidence type="ECO:0000256" key="10">
    <source>
        <dbReference type="SAM" id="MobiDB-lite"/>
    </source>
</evidence>
<feature type="transmembrane region" description="Helical" evidence="11">
    <location>
        <begin position="536"/>
        <end position="556"/>
    </location>
</feature>
<evidence type="ECO:0000259" key="13">
    <source>
        <dbReference type="PROSITE" id="PS51382"/>
    </source>
</evidence>
<feature type="transmembrane region" description="Helical" evidence="11">
    <location>
        <begin position="496"/>
        <end position="516"/>
    </location>
</feature>
<dbReference type="GO" id="GO:0006817">
    <property type="term" value="P:phosphate ion transport"/>
    <property type="evidence" value="ECO:0007669"/>
    <property type="project" value="UniProtKB-KW"/>
</dbReference>
<comment type="caution">
    <text evidence="14">The sequence shown here is derived from an EMBL/GenBank/DDBJ whole genome shotgun (WGS) entry which is preliminary data.</text>
</comment>